<dbReference type="EMBL" id="JADIKI010000021">
    <property type="protein sequence ID" value="MFK2853554.1"/>
    <property type="molecule type" value="Genomic_DNA"/>
</dbReference>
<dbReference type="Proteomes" id="UP001620409">
    <property type="component" value="Unassembled WGS sequence"/>
</dbReference>
<evidence type="ECO:0000256" key="1">
    <source>
        <dbReference type="SAM" id="SignalP"/>
    </source>
</evidence>
<evidence type="ECO:0000313" key="2">
    <source>
        <dbReference type="EMBL" id="MFK2853554.1"/>
    </source>
</evidence>
<evidence type="ECO:0000313" key="3">
    <source>
        <dbReference type="Proteomes" id="UP001620409"/>
    </source>
</evidence>
<reference evidence="2 3" key="1">
    <citation type="submission" date="2020-10" db="EMBL/GenBank/DDBJ databases">
        <title>Phylogeny of dyella-like bacteria.</title>
        <authorList>
            <person name="Fu J."/>
        </authorList>
    </citation>
    <scope>NUCLEOTIDE SEQUENCE [LARGE SCALE GENOMIC DNA]</scope>
    <source>
        <strain evidence="2 3">DHG40</strain>
    </source>
</reference>
<comment type="caution">
    <text evidence="2">The sequence shown here is derived from an EMBL/GenBank/DDBJ whole genome shotgun (WGS) entry which is preliminary data.</text>
</comment>
<sequence>MFRKPSGFASRAGAISILFAALLSTSAFAYQAPATGLGQSWPNATDVSVSPHYHVYVFIRDGIRYIQVNDLNGTVRGAVAMADRVVLVLPVGVDAPYVTAQHAQIPATAANAETVYSDSSTRITATPTSTGAVQLNVVTPATTQDICTNPVNCSQAIMSVGTGS</sequence>
<accession>A0ABW8IGX5</accession>
<keyword evidence="1" id="KW-0732">Signal</keyword>
<proteinExistence type="predicted"/>
<feature type="signal peptide" evidence="1">
    <location>
        <begin position="1"/>
        <end position="29"/>
    </location>
</feature>
<dbReference type="RefSeq" id="WP_380016880.1">
    <property type="nucleotide sequence ID" value="NZ_JADIKI010000021.1"/>
</dbReference>
<protein>
    <submittedName>
        <fullName evidence="2">Uncharacterized protein</fullName>
    </submittedName>
</protein>
<name>A0ABW8IGX5_9GAMM</name>
<feature type="chain" id="PRO_5047071140" evidence="1">
    <location>
        <begin position="30"/>
        <end position="164"/>
    </location>
</feature>
<keyword evidence="3" id="KW-1185">Reference proteome</keyword>
<organism evidence="2 3">
    <name type="scientific">Dyella humi</name>
    <dbReference type="NCBI Taxonomy" id="1770547"/>
    <lineage>
        <taxon>Bacteria</taxon>
        <taxon>Pseudomonadati</taxon>
        <taxon>Pseudomonadota</taxon>
        <taxon>Gammaproteobacteria</taxon>
        <taxon>Lysobacterales</taxon>
        <taxon>Rhodanobacteraceae</taxon>
        <taxon>Dyella</taxon>
    </lineage>
</organism>
<gene>
    <name evidence="2" type="ORF">ISP18_02950</name>
</gene>